<dbReference type="EMBL" id="CAJPIN010060121">
    <property type="protein sequence ID" value="CAG2066878.1"/>
    <property type="molecule type" value="Genomic_DNA"/>
</dbReference>
<comment type="caution">
    <text evidence="1">The sequence shown here is derived from an EMBL/GenBank/DDBJ whole genome shotgun (WGS) entry which is preliminary data.</text>
</comment>
<protein>
    <submittedName>
        <fullName evidence="1">Uncharacterized protein</fullName>
    </submittedName>
</protein>
<evidence type="ECO:0000313" key="1">
    <source>
        <dbReference type="EMBL" id="CAG2066878.1"/>
    </source>
</evidence>
<organism evidence="1 2">
    <name type="scientific">Timema podura</name>
    <name type="common">Walking stick</name>
    <dbReference type="NCBI Taxonomy" id="61482"/>
    <lineage>
        <taxon>Eukaryota</taxon>
        <taxon>Metazoa</taxon>
        <taxon>Ecdysozoa</taxon>
        <taxon>Arthropoda</taxon>
        <taxon>Hexapoda</taxon>
        <taxon>Insecta</taxon>
        <taxon>Pterygota</taxon>
        <taxon>Neoptera</taxon>
        <taxon>Polyneoptera</taxon>
        <taxon>Phasmatodea</taxon>
        <taxon>Timematodea</taxon>
        <taxon>Timematoidea</taxon>
        <taxon>Timematidae</taxon>
        <taxon>Timema</taxon>
    </lineage>
</organism>
<name>A0ABN7PGJ4_TIMPD</name>
<evidence type="ECO:0000313" key="2">
    <source>
        <dbReference type="Proteomes" id="UP001153148"/>
    </source>
</evidence>
<keyword evidence="2" id="KW-1185">Reference proteome</keyword>
<dbReference type="Proteomes" id="UP001153148">
    <property type="component" value="Unassembled WGS sequence"/>
</dbReference>
<sequence>MGAVTLVSEYGTYNIKLVLSISEEYKVSSVCWSSIQKKNVPRSLLLLMTPRYVRGVLKQASGS</sequence>
<accession>A0ABN7PGJ4</accession>
<proteinExistence type="predicted"/>
<gene>
    <name evidence="1" type="ORF">TPAB3V08_LOCUS13821</name>
</gene>
<reference evidence="1" key="1">
    <citation type="submission" date="2021-03" db="EMBL/GenBank/DDBJ databases">
        <authorList>
            <person name="Tran Van P."/>
        </authorList>
    </citation>
    <scope>NUCLEOTIDE SEQUENCE</scope>
</reference>